<evidence type="ECO:0000256" key="9">
    <source>
        <dbReference type="ARBA" id="ARBA00024191"/>
    </source>
</evidence>
<dbReference type="GO" id="GO:0005737">
    <property type="term" value="C:cytoplasm"/>
    <property type="evidence" value="ECO:0007669"/>
    <property type="project" value="TreeGrafter"/>
</dbReference>
<dbReference type="InterPro" id="IPR041723">
    <property type="entry name" value="CCT"/>
</dbReference>
<keyword evidence="7" id="KW-0594">Phospholipid biosynthesis</keyword>
<dbReference type="AlphaFoldDB" id="A0A3N4M012"/>
<keyword evidence="8" id="KW-1208">Phospholipid metabolism</keyword>
<sequence length="425" mass="47330">MEPVPHPPNPPIPVQDDRIWIDGCFDFAHHGHAGAVLQAKQLGKYLVVGVHSDEEIFENKGPTVMTLKERIAAVQACKWTNLPVPNAPYVTDPAWLDLYGCRYVVHGDDITTDATGEDCYRIVRSLGRFKIVKRTPGISTTDLVGRMLLCTKQHHLPPFSLQTNLLSALPSLNRPTPTAEAVYQLDCVRSYASDEFGVVGNGSTVFSYDPNFGGSPNGSCLQIVEGKRPRQEQRVVYVDGGFDLFSSGHIEFLKLVVETEIKDAARRGEYEVVGDAASGGRKPYVVAGVHDDRTINKFKRLNYPIMNLFERALCVLQCRYISSLILSSPFVPSLAFLGTLPTGGVPHAVYHGPTKFMPSEADPYQELKEAKNVFGEPLFREITEHEWSGVNAGEIVSRIVRQRSLYEERQRRKEAKVEKEESMIG</sequence>
<keyword evidence="6" id="KW-0443">Lipid metabolism</keyword>
<dbReference type="EC" id="2.7.7.14" evidence="10"/>
<reference evidence="13 14" key="1">
    <citation type="journal article" date="2018" name="Nat. Ecol. Evol.">
        <title>Pezizomycetes genomes reveal the molecular basis of ectomycorrhizal truffle lifestyle.</title>
        <authorList>
            <person name="Murat C."/>
            <person name="Payen T."/>
            <person name="Noel B."/>
            <person name="Kuo A."/>
            <person name="Morin E."/>
            <person name="Chen J."/>
            <person name="Kohler A."/>
            <person name="Krizsan K."/>
            <person name="Balestrini R."/>
            <person name="Da Silva C."/>
            <person name="Montanini B."/>
            <person name="Hainaut M."/>
            <person name="Levati E."/>
            <person name="Barry K.W."/>
            <person name="Belfiori B."/>
            <person name="Cichocki N."/>
            <person name="Clum A."/>
            <person name="Dockter R.B."/>
            <person name="Fauchery L."/>
            <person name="Guy J."/>
            <person name="Iotti M."/>
            <person name="Le Tacon F."/>
            <person name="Lindquist E.A."/>
            <person name="Lipzen A."/>
            <person name="Malagnac F."/>
            <person name="Mello A."/>
            <person name="Molinier V."/>
            <person name="Miyauchi S."/>
            <person name="Poulain J."/>
            <person name="Riccioni C."/>
            <person name="Rubini A."/>
            <person name="Sitrit Y."/>
            <person name="Splivallo R."/>
            <person name="Traeger S."/>
            <person name="Wang M."/>
            <person name="Zifcakova L."/>
            <person name="Wipf D."/>
            <person name="Zambonelli A."/>
            <person name="Paolocci F."/>
            <person name="Nowrousian M."/>
            <person name="Ottonello S."/>
            <person name="Baldrian P."/>
            <person name="Spatafora J.W."/>
            <person name="Henrissat B."/>
            <person name="Nagy L.G."/>
            <person name="Aury J.M."/>
            <person name="Wincker P."/>
            <person name="Grigoriev I.V."/>
            <person name="Bonfante P."/>
            <person name="Martin F.M."/>
        </authorList>
    </citation>
    <scope>NUCLEOTIDE SEQUENCE [LARGE SCALE GENOMIC DNA]</scope>
    <source>
        <strain evidence="13 14">ATCC MYA-4762</strain>
    </source>
</reference>
<accession>A0A3N4M012</accession>
<evidence type="ECO:0000256" key="4">
    <source>
        <dbReference type="ARBA" id="ARBA00022679"/>
    </source>
</evidence>
<dbReference type="CDD" id="cd02174">
    <property type="entry name" value="CCT"/>
    <property type="match status" value="1"/>
</dbReference>
<dbReference type="NCBIfam" id="TIGR00125">
    <property type="entry name" value="cyt_tran_rel"/>
    <property type="match status" value="1"/>
</dbReference>
<evidence type="ECO:0000256" key="2">
    <source>
        <dbReference type="ARBA" id="ARBA00010101"/>
    </source>
</evidence>
<dbReference type="EMBL" id="ML121529">
    <property type="protein sequence ID" value="RPB28397.1"/>
    <property type="molecule type" value="Genomic_DNA"/>
</dbReference>
<evidence type="ECO:0000256" key="1">
    <source>
        <dbReference type="ARBA" id="ARBA00005189"/>
    </source>
</evidence>
<protein>
    <recommendedName>
        <fullName evidence="10">ethanolamine-phosphate cytidylyltransferase</fullName>
        <ecNumber evidence="10">2.7.7.14</ecNumber>
    </recommendedName>
    <alternativeName>
        <fullName evidence="11">CTP:phosphoethanolamine cytidylyltransferase</fullName>
    </alternativeName>
</protein>
<dbReference type="Pfam" id="PF01467">
    <property type="entry name" value="CTP_transf_like"/>
    <property type="match status" value="1"/>
</dbReference>
<dbReference type="UniPathway" id="UPA00558">
    <property type="reaction ID" value="UER00742"/>
</dbReference>
<keyword evidence="5" id="KW-0548">Nucleotidyltransferase</keyword>
<dbReference type="STRING" id="1051890.A0A3N4M012"/>
<comment type="pathway">
    <text evidence="1">Lipid metabolism.</text>
</comment>
<keyword evidence="3" id="KW-0444">Lipid biosynthesis</keyword>
<dbReference type="InterPro" id="IPR044608">
    <property type="entry name" value="Ect1/PCYT2"/>
</dbReference>
<evidence type="ECO:0000256" key="11">
    <source>
        <dbReference type="ARBA" id="ARBA00031473"/>
    </source>
</evidence>
<evidence type="ECO:0000256" key="10">
    <source>
        <dbReference type="ARBA" id="ARBA00024221"/>
    </source>
</evidence>
<dbReference type="Gene3D" id="3.40.50.620">
    <property type="entry name" value="HUPs"/>
    <property type="match status" value="2"/>
</dbReference>
<dbReference type="FunCoup" id="A0A3N4M012">
    <property type="interactions" value="568"/>
</dbReference>
<feature type="domain" description="Cytidyltransferase-like" evidence="12">
    <location>
        <begin position="21"/>
        <end position="144"/>
    </location>
</feature>
<proteinExistence type="inferred from homology"/>
<comment type="similarity">
    <text evidence="2">Belongs to the cytidylyltransferase family.</text>
</comment>
<evidence type="ECO:0000313" key="14">
    <source>
        <dbReference type="Proteomes" id="UP000267821"/>
    </source>
</evidence>
<evidence type="ECO:0000256" key="7">
    <source>
        <dbReference type="ARBA" id="ARBA00023209"/>
    </source>
</evidence>
<comment type="pathway">
    <text evidence="9">Phospholipid metabolism; phosphatidylethanolamine biosynthesis; phosphatidylethanolamine from ethanolamine: step 2/3.</text>
</comment>
<evidence type="ECO:0000313" key="13">
    <source>
        <dbReference type="EMBL" id="RPB28397.1"/>
    </source>
</evidence>
<dbReference type="GO" id="GO:0006646">
    <property type="term" value="P:phosphatidylethanolamine biosynthetic process"/>
    <property type="evidence" value="ECO:0007669"/>
    <property type="project" value="UniProtKB-UniPathway"/>
</dbReference>
<dbReference type="Proteomes" id="UP000267821">
    <property type="component" value="Unassembled WGS sequence"/>
</dbReference>
<dbReference type="GO" id="GO:0004306">
    <property type="term" value="F:ethanolamine-phosphate cytidylyltransferase activity"/>
    <property type="evidence" value="ECO:0007669"/>
    <property type="project" value="UniProtKB-EC"/>
</dbReference>
<keyword evidence="4 13" id="KW-0808">Transferase</keyword>
<dbReference type="InterPro" id="IPR014729">
    <property type="entry name" value="Rossmann-like_a/b/a_fold"/>
</dbReference>
<dbReference type="PANTHER" id="PTHR45780">
    <property type="entry name" value="ETHANOLAMINE-PHOSPHATE CYTIDYLYLTRANSFERASE"/>
    <property type="match status" value="1"/>
</dbReference>
<keyword evidence="14" id="KW-1185">Reference proteome</keyword>
<dbReference type="InterPro" id="IPR004821">
    <property type="entry name" value="Cyt_trans-like"/>
</dbReference>
<name>A0A3N4M012_9PEZI</name>
<gene>
    <name evidence="13" type="ORF">L211DRAFT_777449</name>
</gene>
<evidence type="ECO:0000256" key="6">
    <source>
        <dbReference type="ARBA" id="ARBA00023098"/>
    </source>
</evidence>
<evidence type="ECO:0000256" key="5">
    <source>
        <dbReference type="ARBA" id="ARBA00022695"/>
    </source>
</evidence>
<dbReference type="PANTHER" id="PTHR45780:SF2">
    <property type="entry name" value="ETHANOLAMINE-PHOSPHATE CYTIDYLYLTRANSFERASE"/>
    <property type="match status" value="1"/>
</dbReference>
<dbReference type="OrthoDB" id="40021at2759"/>
<evidence type="ECO:0000256" key="3">
    <source>
        <dbReference type="ARBA" id="ARBA00022516"/>
    </source>
</evidence>
<organism evidence="13 14">
    <name type="scientific">Terfezia boudieri ATCC MYA-4762</name>
    <dbReference type="NCBI Taxonomy" id="1051890"/>
    <lineage>
        <taxon>Eukaryota</taxon>
        <taxon>Fungi</taxon>
        <taxon>Dikarya</taxon>
        <taxon>Ascomycota</taxon>
        <taxon>Pezizomycotina</taxon>
        <taxon>Pezizomycetes</taxon>
        <taxon>Pezizales</taxon>
        <taxon>Pezizaceae</taxon>
        <taxon>Terfezia</taxon>
    </lineage>
</organism>
<dbReference type="InParanoid" id="A0A3N4M012"/>
<evidence type="ECO:0000259" key="12">
    <source>
        <dbReference type="Pfam" id="PF01467"/>
    </source>
</evidence>
<dbReference type="SUPFAM" id="SSF52374">
    <property type="entry name" value="Nucleotidylyl transferase"/>
    <property type="match status" value="2"/>
</dbReference>
<evidence type="ECO:0000256" key="8">
    <source>
        <dbReference type="ARBA" id="ARBA00023264"/>
    </source>
</evidence>